<feature type="compositionally biased region" description="Polar residues" evidence="1">
    <location>
        <begin position="58"/>
        <end position="72"/>
    </location>
</feature>
<name>A0ABW4YUC1_9HYPH</name>
<reference evidence="3" key="1">
    <citation type="journal article" date="2019" name="Int. J. Syst. Evol. Microbiol.">
        <title>The Global Catalogue of Microorganisms (GCM) 10K type strain sequencing project: providing services to taxonomists for standard genome sequencing and annotation.</title>
        <authorList>
            <consortium name="The Broad Institute Genomics Platform"/>
            <consortium name="The Broad Institute Genome Sequencing Center for Infectious Disease"/>
            <person name="Wu L."/>
            <person name="Ma J."/>
        </authorList>
    </citation>
    <scope>NUCLEOTIDE SEQUENCE [LARGE SCALE GENOMIC DNA]</scope>
    <source>
        <strain evidence="3">CCM 7435</strain>
    </source>
</reference>
<dbReference type="PROSITE" id="PS51257">
    <property type="entry name" value="PROKAR_LIPOPROTEIN"/>
    <property type="match status" value="1"/>
</dbReference>
<feature type="region of interest" description="Disordered" evidence="1">
    <location>
        <begin position="258"/>
        <end position="347"/>
    </location>
</feature>
<evidence type="ECO:0000256" key="1">
    <source>
        <dbReference type="SAM" id="MobiDB-lite"/>
    </source>
</evidence>
<dbReference type="Proteomes" id="UP001597299">
    <property type="component" value="Unassembled WGS sequence"/>
</dbReference>
<evidence type="ECO:0000313" key="2">
    <source>
        <dbReference type="EMBL" id="MFD2139957.1"/>
    </source>
</evidence>
<feature type="compositionally biased region" description="Low complexity" evidence="1">
    <location>
        <begin position="73"/>
        <end position="83"/>
    </location>
</feature>
<keyword evidence="3" id="KW-1185">Reference proteome</keyword>
<feature type="region of interest" description="Disordered" evidence="1">
    <location>
        <begin position="43"/>
        <end position="83"/>
    </location>
</feature>
<sequence>MREGVFGVRGIAGSLRRFIMVPALGLSLAGCAGGFGGGGNEGPMGAGNADGQGGFGSTMETTTVAPTSGSSSGPTAVGRAAPAAPALPAPVTAASGTGGTQTVVAGGAGGGANSTAGVDPSDYTCPGVQVRGGAASWQVTDGAEGGVRYQANLGTFSRECHFARPDMTMRVGIQGRVLLGAKGGPGKVTVPIRLAVVEEGPTPKPVWTKLYAVPVEIGQGVMQVDFGLVADDVSFPLPSPATLERYVVYVGFDSQAGAAEARRTTRPRPAAQSRPAQPRPAAAAAPAAAAPAPVTPARTTPAPAAAAPATTAPAAAPAPAPAASSGASSGGTQWIGAPAPSTGGFSQ</sequence>
<protein>
    <submittedName>
        <fullName evidence="2">Uncharacterized protein</fullName>
    </submittedName>
</protein>
<feature type="compositionally biased region" description="Low complexity" evidence="1">
    <location>
        <begin position="267"/>
        <end position="323"/>
    </location>
</feature>
<accession>A0ABW4YUC1</accession>
<dbReference type="EMBL" id="JBHUHD010000001">
    <property type="protein sequence ID" value="MFD2139957.1"/>
    <property type="molecule type" value="Genomic_DNA"/>
</dbReference>
<feature type="compositionally biased region" description="Gly residues" evidence="1">
    <location>
        <begin position="43"/>
        <end position="56"/>
    </location>
</feature>
<dbReference type="RefSeq" id="WP_213353356.1">
    <property type="nucleotide sequence ID" value="NZ_JAHBGB010000033.1"/>
</dbReference>
<gene>
    <name evidence="2" type="ORF">ACFSNC_06080</name>
</gene>
<evidence type="ECO:0000313" key="3">
    <source>
        <dbReference type="Proteomes" id="UP001597299"/>
    </source>
</evidence>
<proteinExistence type="predicted"/>
<comment type="caution">
    <text evidence="2">The sequence shown here is derived from an EMBL/GenBank/DDBJ whole genome shotgun (WGS) entry which is preliminary data.</text>
</comment>
<organism evidence="2 3">
    <name type="scientific">Ancylobacter oerskovii</name>
    <dbReference type="NCBI Taxonomy" id="459519"/>
    <lineage>
        <taxon>Bacteria</taxon>
        <taxon>Pseudomonadati</taxon>
        <taxon>Pseudomonadota</taxon>
        <taxon>Alphaproteobacteria</taxon>
        <taxon>Hyphomicrobiales</taxon>
        <taxon>Xanthobacteraceae</taxon>
        <taxon>Ancylobacter</taxon>
    </lineage>
</organism>